<protein>
    <submittedName>
        <fullName evidence="1">Uncharacterized protein</fullName>
    </submittedName>
</protein>
<sequence>MTFWMMLAYVYIPVIQKQLDVFKTSVWNNHRIRRQRQKKLPTRIPDHIYMCPDKHGGEKCGFPVTDEDLQEVAELSCALESTDDFLEDFRQECARHIPNTIQIEPDQAANASLYLKDNFDQSKF</sequence>
<dbReference type="OrthoDB" id="5984603at2759"/>
<evidence type="ECO:0000313" key="1">
    <source>
        <dbReference type="EMBL" id="PFX22386.1"/>
    </source>
</evidence>
<name>A0A2B4RZ12_STYPI</name>
<dbReference type="Proteomes" id="UP000225706">
    <property type="component" value="Unassembled WGS sequence"/>
</dbReference>
<keyword evidence="2" id="KW-1185">Reference proteome</keyword>
<gene>
    <name evidence="1" type="ORF">AWC38_SpisGene13094</name>
</gene>
<proteinExistence type="predicted"/>
<dbReference type="EMBL" id="LSMT01000241">
    <property type="protein sequence ID" value="PFX22386.1"/>
    <property type="molecule type" value="Genomic_DNA"/>
</dbReference>
<organism evidence="1 2">
    <name type="scientific">Stylophora pistillata</name>
    <name type="common">Smooth cauliflower coral</name>
    <dbReference type="NCBI Taxonomy" id="50429"/>
    <lineage>
        <taxon>Eukaryota</taxon>
        <taxon>Metazoa</taxon>
        <taxon>Cnidaria</taxon>
        <taxon>Anthozoa</taxon>
        <taxon>Hexacorallia</taxon>
        <taxon>Scleractinia</taxon>
        <taxon>Astrocoeniina</taxon>
        <taxon>Pocilloporidae</taxon>
        <taxon>Stylophora</taxon>
    </lineage>
</organism>
<evidence type="ECO:0000313" key="2">
    <source>
        <dbReference type="Proteomes" id="UP000225706"/>
    </source>
</evidence>
<accession>A0A2B4RZ12</accession>
<dbReference type="AlphaFoldDB" id="A0A2B4RZ12"/>
<comment type="caution">
    <text evidence="1">The sequence shown here is derived from an EMBL/GenBank/DDBJ whole genome shotgun (WGS) entry which is preliminary data.</text>
</comment>
<reference evidence="2" key="1">
    <citation type="journal article" date="2017" name="bioRxiv">
        <title>Comparative analysis of the genomes of Stylophora pistillata and Acropora digitifera provides evidence for extensive differences between species of corals.</title>
        <authorList>
            <person name="Voolstra C.R."/>
            <person name="Li Y."/>
            <person name="Liew Y.J."/>
            <person name="Baumgarten S."/>
            <person name="Zoccola D."/>
            <person name="Flot J.-F."/>
            <person name="Tambutte S."/>
            <person name="Allemand D."/>
            <person name="Aranda M."/>
        </authorList>
    </citation>
    <scope>NUCLEOTIDE SEQUENCE [LARGE SCALE GENOMIC DNA]</scope>
</reference>